<gene>
    <name evidence="2" type="ORF">EC957_008955</name>
</gene>
<dbReference type="Proteomes" id="UP000723463">
    <property type="component" value="Unassembled WGS sequence"/>
</dbReference>
<dbReference type="EMBL" id="JAAAXW010000470">
    <property type="protein sequence ID" value="KAF9537061.1"/>
    <property type="molecule type" value="Genomic_DNA"/>
</dbReference>
<evidence type="ECO:0000313" key="3">
    <source>
        <dbReference type="Proteomes" id="UP000723463"/>
    </source>
</evidence>
<comment type="caution">
    <text evidence="2">The sequence shown here is derived from an EMBL/GenBank/DDBJ whole genome shotgun (WGS) entry which is preliminary data.</text>
</comment>
<protein>
    <submittedName>
        <fullName evidence="2">Uncharacterized protein</fullName>
    </submittedName>
</protein>
<accession>A0A9P6EVU4</accession>
<name>A0A9P6EVU4_9FUNG</name>
<sequence>MNLHVRSNTFDSLIFSIPRKVSNDIPIGRILMDTYDITNCSTEQHPHHSSFEVLAADPLTRSVMVQQGLTINGTVYLPTIPSPPGFHAVKVNFRRMPLHYKLPDIHKLFSSRRPKQVKVGPGTPVILNTAGAPSPPKPTRSTNNVSKAHPANHTQQKDAEGFQLVERKKRTSKKRAKTNKTTATHMVGVEPTSPAVPATQAATVAQAAPVAQATPIPPLIPQEAAQVVNPPPPGRVNRLVDFVTGGPFQGSTAGHYRQTPTADDSSDSDSESAHTPPIPHITERPQRQRPEVDYNLARRSRQSIQRSDQ</sequence>
<dbReference type="AlphaFoldDB" id="A0A9P6EVU4"/>
<reference evidence="2" key="1">
    <citation type="journal article" date="2020" name="Fungal Divers.">
        <title>Resolving the Mortierellaceae phylogeny through synthesis of multi-gene phylogenetics and phylogenomics.</title>
        <authorList>
            <person name="Vandepol N."/>
            <person name="Liber J."/>
            <person name="Desiro A."/>
            <person name="Na H."/>
            <person name="Kennedy M."/>
            <person name="Barry K."/>
            <person name="Grigoriev I.V."/>
            <person name="Miller A.N."/>
            <person name="O'Donnell K."/>
            <person name="Stajich J.E."/>
            <person name="Bonito G."/>
        </authorList>
    </citation>
    <scope>NUCLEOTIDE SEQUENCE</scope>
    <source>
        <strain evidence="2">NRRL 2591</strain>
    </source>
</reference>
<feature type="region of interest" description="Disordered" evidence="1">
    <location>
        <begin position="242"/>
        <end position="309"/>
    </location>
</feature>
<evidence type="ECO:0000313" key="2">
    <source>
        <dbReference type="EMBL" id="KAF9537061.1"/>
    </source>
</evidence>
<feature type="region of interest" description="Disordered" evidence="1">
    <location>
        <begin position="113"/>
        <end position="184"/>
    </location>
</feature>
<feature type="compositionally biased region" description="Basic residues" evidence="1">
    <location>
        <begin position="167"/>
        <end position="178"/>
    </location>
</feature>
<feature type="compositionally biased region" description="Basic and acidic residues" evidence="1">
    <location>
        <begin position="281"/>
        <end position="292"/>
    </location>
</feature>
<organism evidence="2 3">
    <name type="scientific">Mortierella hygrophila</name>
    <dbReference type="NCBI Taxonomy" id="979708"/>
    <lineage>
        <taxon>Eukaryota</taxon>
        <taxon>Fungi</taxon>
        <taxon>Fungi incertae sedis</taxon>
        <taxon>Mucoromycota</taxon>
        <taxon>Mortierellomycotina</taxon>
        <taxon>Mortierellomycetes</taxon>
        <taxon>Mortierellales</taxon>
        <taxon>Mortierellaceae</taxon>
        <taxon>Mortierella</taxon>
    </lineage>
</organism>
<proteinExistence type="predicted"/>
<keyword evidence="3" id="KW-1185">Reference proteome</keyword>
<evidence type="ECO:0000256" key="1">
    <source>
        <dbReference type="SAM" id="MobiDB-lite"/>
    </source>
</evidence>